<dbReference type="PANTHER" id="PTHR11592">
    <property type="entry name" value="GLUTATHIONE PEROXIDASE"/>
    <property type="match status" value="1"/>
</dbReference>
<dbReference type="PRINTS" id="PR01011">
    <property type="entry name" value="GLUTPROXDASE"/>
</dbReference>
<sequence length="214" mass="23664">MNALTNRTEVLLRLCAGACLYALVVAFPMTVSANAEEPAATSAPLQIAENGCLNVFDHDMRALHSTEHHNLCELTRDRVVLVVNTASQCGFTGQFADLESLYQEFKDDSFVILGFPSDSFRQEHQDEADTAEVCFRNFGVSFPMMATTPVRGESANSVHQALTDVTGDEPRWNFHKYLISADGTRIEAFRSAVSPQDESFKTIVKEMMGQDSKS</sequence>
<dbReference type="PROSITE" id="PS00460">
    <property type="entry name" value="GLUTATHIONE_PEROXID_1"/>
    <property type="match status" value="1"/>
</dbReference>
<dbReference type="EMBL" id="VJWL01000001">
    <property type="protein sequence ID" value="TRW49743.1"/>
    <property type="molecule type" value="Genomic_DNA"/>
</dbReference>
<evidence type="ECO:0000256" key="1">
    <source>
        <dbReference type="ARBA" id="ARBA00006926"/>
    </source>
</evidence>
<dbReference type="InterPro" id="IPR029759">
    <property type="entry name" value="GPX_AS"/>
</dbReference>
<comment type="similarity">
    <text evidence="1 4">Belongs to the glutathione peroxidase family.</text>
</comment>
<name>A0A552X563_9GAMM</name>
<dbReference type="Pfam" id="PF00255">
    <property type="entry name" value="GSHPx"/>
    <property type="match status" value="1"/>
</dbReference>
<dbReference type="RefSeq" id="WP_143234164.1">
    <property type="nucleotide sequence ID" value="NZ_VJWL01000001.1"/>
</dbReference>
<evidence type="ECO:0000256" key="2">
    <source>
        <dbReference type="ARBA" id="ARBA00022559"/>
    </source>
</evidence>
<dbReference type="GO" id="GO:0004601">
    <property type="term" value="F:peroxidase activity"/>
    <property type="evidence" value="ECO:0007669"/>
    <property type="project" value="UniProtKB-KW"/>
</dbReference>
<protein>
    <recommendedName>
        <fullName evidence="4">Glutathione peroxidase</fullName>
    </recommendedName>
</protein>
<feature type="signal peptide" evidence="5">
    <location>
        <begin position="1"/>
        <end position="35"/>
    </location>
</feature>
<evidence type="ECO:0000313" key="6">
    <source>
        <dbReference type="EMBL" id="TRW49743.1"/>
    </source>
</evidence>
<dbReference type="InterPro" id="IPR000889">
    <property type="entry name" value="Glutathione_peroxidase"/>
</dbReference>
<dbReference type="PROSITE" id="PS51355">
    <property type="entry name" value="GLUTATHIONE_PEROXID_3"/>
    <property type="match status" value="1"/>
</dbReference>
<accession>A0A552X563</accession>
<evidence type="ECO:0000256" key="4">
    <source>
        <dbReference type="RuleBase" id="RU000499"/>
    </source>
</evidence>
<dbReference type="CDD" id="cd00340">
    <property type="entry name" value="GSH_Peroxidase"/>
    <property type="match status" value="1"/>
</dbReference>
<comment type="caution">
    <text evidence="6">The sequence shown here is derived from an EMBL/GenBank/DDBJ whole genome shotgun (WGS) entry which is preliminary data.</text>
</comment>
<dbReference type="InterPro" id="IPR036249">
    <property type="entry name" value="Thioredoxin-like_sf"/>
</dbReference>
<feature type="chain" id="PRO_5022137143" description="Glutathione peroxidase" evidence="5">
    <location>
        <begin position="36"/>
        <end position="214"/>
    </location>
</feature>
<gene>
    <name evidence="6" type="ORF">FM042_02480</name>
</gene>
<keyword evidence="2 4" id="KW-0575">Peroxidase</keyword>
<dbReference type="AlphaFoldDB" id="A0A552X563"/>
<proteinExistence type="inferred from homology"/>
<dbReference type="SUPFAM" id="SSF52833">
    <property type="entry name" value="Thioredoxin-like"/>
    <property type="match status" value="1"/>
</dbReference>
<keyword evidence="7" id="KW-1185">Reference proteome</keyword>
<dbReference type="PANTHER" id="PTHR11592:SF44">
    <property type="entry name" value="GLUTATHIONE PEROXIDASE"/>
    <property type="match status" value="1"/>
</dbReference>
<evidence type="ECO:0000256" key="5">
    <source>
        <dbReference type="SAM" id="SignalP"/>
    </source>
</evidence>
<reference evidence="6 7" key="1">
    <citation type="submission" date="2019-07" db="EMBL/GenBank/DDBJ databases">
        <authorList>
            <person name="Yang M."/>
            <person name="Zhao D."/>
            <person name="Xiang H."/>
        </authorList>
    </citation>
    <scope>NUCLEOTIDE SEQUENCE [LARGE SCALE GENOMIC DNA]</scope>
    <source>
        <strain evidence="6 7">IM1326</strain>
    </source>
</reference>
<dbReference type="Proteomes" id="UP000320359">
    <property type="component" value="Unassembled WGS sequence"/>
</dbReference>
<keyword evidence="5" id="KW-0732">Signal</keyword>
<evidence type="ECO:0000313" key="7">
    <source>
        <dbReference type="Proteomes" id="UP000320359"/>
    </source>
</evidence>
<organism evidence="6 7">
    <name type="scientific">Aliidiomarina halalkaliphila</name>
    <dbReference type="NCBI Taxonomy" id="2593535"/>
    <lineage>
        <taxon>Bacteria</taxon>
        <taxon>Pseudomonadati</taxon>
        <taxon>Pseudomonadota</taxon>
        <taxon>Gammaproteobacteria</taxon>
        <taxon>Alteromonadales</taxon>
        <taxon>Idiomarinaceae</taxon>
        <taxon>Aliidiomarina</taxon>
    </lineage>
</organism>
<dbReference type="GO" id="GO:0034599">
    <property type="term" value="P:cellular response to oxidative stress"/>
    <property type="evidence" value="ECO:0007669"/>
    <property type="project" value="TreeGrafter"/>
</dbReference>
<keyword evidence="3 4" id="KW-0560">Oxidoreductase</keyword>
<dbReference type="OrthoDB" id="9785502at2"/>
<evidence type="ECO:0000256" key="3">
    <source>
        <dbReference type="ARBA" id="ARBA00023002"/>
    </source>
</evidence>
<dbReference type="Gene3D" id="3.40.30.10">
    <property type="entry name" value="Glutaredoxin"/>
    <property type="match status" value="1"/>
</dbReference>